<reference evidence="1 2" key="1">
    <citation type="submission" date="2023-11" db="EMBL/GenBank/DDBJ databases">
        <title>MicrobeMod: A computational toolkit for identifying prokaryotic methylation and restriction-modification with nanopore sequencing.</title>
        <authorList>
            <person name="Crits-Christoph A."/>
            <person name="Kang S.C."/>
            <person name="Lee H."/>
            <person name="Ostrov N."/>
        </authorList>
    </citation>
    <scope>NUCLEOTIDE SEQUENCE [LARGE SCALE GENOMIC DNA]</scope>
    <source>
        <strain evidence="1 2">ATCC 14820</strain>
    </source>
</reference>
<dbReference type="Proteomes" id="UP001279660">
    <property type="component" value="Unassembled WGS sequence"/>
</dbReference>
<keyword evidence="2" id="KW-1185">Reference proteome</keyword>
<name>A0ABU4PNY8_9SPHN</name>
<dbReference type="EMBL" id="JAWXXV010000001">
    <property type="protein sequence ID" value="MDX5985878.1"/>
    <property type="molecule type" value="Genomic_DNA"/>
</dbReference>
<gene>
    <name evidence="1" type="ORF">SIL82_16610</name>
</gene>
<evidence type="ECO:0000313" key="2">
    <source>
        <dbReference type="Proteomes" id="UP001279660"/>
    </source>
</evidence>
<dbReference type="RefSeq" id="WP_010407213.1">
    <property type="nucleotide sequence ID" value="NZ_JAWXXV010000001.1"/>
</dbReference>
<sequence>MHTNLQNIRVEWLQRPLPRPNRRLTALATRLARCAGALMQIGNQTALIGVTAERGILRLTCWNHRMDVWAELTAGAPAFAPTSSLEGALQRAGAALLDYFAGRWPDGASPPCLGVVTDGIGVAFSPSYPAPCVPGWLELHGSGRVAAVTILPFADGGLFGQDTQAGHRLH</sequence>
<accession>A0ABU4PNY8</accession>
<organism evidence="1 2">
    <name type="scientific">Sphingomonas echinoides</name>
    <dbReference type="NCBI Taxonomy" id="59803"/>
    <lineage>
        <taxon>Bacteria</taxon>
        <taxon>Pseudomonadati</taxon>
        <taxon>Pseudomonadota</taxon>
        <taxon>Alphaproteobacteria</taxon>
        <taxon>Sphingomonadales</taxon>
        <taxon>Sphingomonadaceae</taxon>
        <taxon>Sphingomonas</taxon>
    </lineage>
</organism>
<proteinExistence type="predicted"/>
<comment type="caution">
    <text evidence="1">The sequence shown here is derived from an EMBL/GenBank/DDBJ whole genome shotgun (WGS) entry which is preliminary data.</text>
</comment>
<evidence type="ECO:0000313" key="1">
    <source>
        <dbReference type="EMBL" id="MDX5985878.1"/>
    </source>
</evidence>
<protein>
    <submittedName>
        <fullName evidence="1">Uncharacterized protein</fullName>
    </submittedName>
</protein>